<dbReference type="PANTHER" id="PTHR43133">
    <property type="entry name" value="RNA POLYMERASE ECF-TYPE SIGMA FACTO"/>
    <property type="match status" value="1"/>
</dbReference>
<protein>
    <submittedName>
        <fullName evidence="7">RNA polymerase subunit sigma-70</fullName>
    </submittedName>
</protein>
<dbReference type="InterPro" id="IPR039425">
    <property type="entry name" value="RNA_pol_sigma-70-like"/>
</dbReference>
<dbReference type="GO" id="GO:0006352">
    <property type="term" value="P:DNA-templated transcription initiation"/>
    <property type="evidence" value="ECO:0007669"/>
    <property type="project" value="InterPro"/>
</dbReference>
<dbReference type="InterPro" id="IPR013249">
    <property type="entry name" value="RNA_pol_sigma70_r4_t2"/>
</dbReference>
<dbReference type="InterPro" id="IPR014327">
    <property type="entry name" value="RNA_pol_sigma70_bacteroid"/>
</dbReference>
<proteinExistence type="inferred from homology"/>
<evidence type="ECO:0000256" key="4">
    <source>
        <dbReference type="ARBA" id="ARBA00023163"/>
    </source>
</evidence>
<dbReference type="OrthoDB" id="659569at2"/>
<dbReference type="Gene3D" id="1.10.10.10">
    <property type="entry name" value="Winged helix-like DNA-binding domain superfamily/Winged helix DNA-binding domain"/>
    <property type="match status" value="1"/>
</dbReference>
<dbReference type="GO" id="GO:0003677">
    <property type="term" value="F:DNA binding"/>
    <property type="evidence" value="ECO:0007669"/>
    <property type="project" value="InterPro"/>
</dbReference>
<comment type="similarity">
    <text evidence="1">Belongs to the sigma-70 factor family. ECF subfamily.</text>
</comment>
<gene>
    <name evidence="7" type="ORF">C5745_06390</name>
</gene>
<dbReference type="Pfam" id="PF04542">
    <property type="entry name" value="Sigma70_r2"/>
    <property type="match status" value="1"/>
</dbReference>
<dbReference type="InterPro" id="IPR007627">
    <property type="entry name" value="RNA_pol_sigma70_r2"/>
</dbReference>
<evidence type="ECO:0000256" key="1">
    <source>
        <dbReference type="ARBA" id="ARBA00010641"/>
    </source>
</evidence>
<dbReference type="PANTHER" id="PTHR43133:SF46">
    <property type="entry name" value="RNA POLYMERASE SIGMA-70 FACTOR ECF SUBFAMILY"/>
    <property type="match status" value="1"/>
</dbReference>
<reference evidence="7 8" key="1">
    <citation type="submission" date="2018-02" db="EMBL/GenBank/DDBJ databases">
        <title>The draft genome of Sphingobacterium sp. 5JN-11.</title>
        <authorList>
            <person name="Liu L."/>
            <person name="Li L."/>
            <person name="Liang L."/>
            <person name="Zhang X."/>
            <person name="Wang T."/>
        </authorList>
    </citation>
    <scope>NUCLEOTIDE SEQUENCE [LARGE SCALE GENOMIC DNA]</scope>
    <source>
        <strain evidence="7 8">5JN-11</strain>
    </source>
</reference>
<keyword evidence="2" id="KW-0805">Transcription regulation</keyword>
<organism evidence="7 8">
    <name type="scientific">Sphingobacterium haloxyli</name>
    <dbReference type="NCBI Taxonomy" id="2100533"/>
    <lineage>
        <taxon>Bacteria</taxon>
        <taxon>Pseudomonadati</taxon>
        <taxon>Bacteroidota</taxon>
        <taxon>Sphingobacteriia</taxon>
        <taxon>Sphingobacteriales</taxon>
        <taxon>Sphingobacteriaceae</taxon>
        <taxon>Sphingobacterium</taxon>
    </lineage>
</organism>
<dbReference type="EMBL" id="PVBQ01000004">
    <property type="protein sequence ID" value="PRD48137.1"/>
    <property type="molecule type" value="Genomic_DNA"/>
</dbReference>
<dbReference type="InterPro" id="IPR014284">
    <property type="entry name" value="RNA_pol_sigma-70_dom"/>
</dbReference>
<dbReference type="NCBIfam" id="TIGR02985">
    <property type="entry name" value="Sig70_bacteroi1"/>
    <property type="match status" value="1"/>
</dbReference>
<name>A0A2S9J5V0_9SPHI</name>
<keyword evidence="8" id="KW-1185">Reference proteome</keyword>
<dbReference type="InterPro" id="IPR036388">
    <property type="entry name" value="WH-like_DNA-bd_sf"/>
</dbReference>
<dbReference type="CDD" id="cd06171">
    <property type="entry name" value="Sigma70_r4"/>
    <property type="match status" value="1"/>
</dbReference>
<dbReference type="NCBIfam" id="TIGR02937">
    <property type="entry name" value="sigma70-ECF"/>
    <property type="match status" value="1"/>
</dbReference>
<dbReference type="InterPro" id="IPR013324">
    <property type="entry name" value="RNA_pol_sigma_r3/r4-like"/>
</dbReference>
<evidence type="ECO:0000256" key="2">
    <source>
        <dbReference type="ARBA" id="ARBA00023015"/>
    </source>
</evidence>
<dbReference type="AlphaFoldDB" id="A0A2S9J5V0"/>
<evidence type="ECO:0000259" key="5">
    <source>
        <dbReference type="Pfam" id="PF04542"/>
    </source>
</evidence>
<feature type="domain" description="RNA polymerase sigma factor 70 region 4 type 2" evidence="6">
    <location>
        <begin position="127"/>
        <end position="179"/>
    </location>
</feature>
<sequence>MTMHKSHVIGEEKALLHALRKSDTSAFQRIYNQYYSLLYIHAYNKLRDRDAAKDIVHDLFANLWQRRESLTVTGKLSSYLYASVRNRILDYISKERSKASYLASLTHRIESQPDEADYHVREKMLEEQIETVLLQLPPRIREIFELSRKQYLSHKEISQKLNLSEQSVRSYIKDALRALRMKLSMYPWILFVLYCKLF</sequence>
<dbReference type="Pfam" id="PF08281">
    <property type="entry name" value="Sigma70_r4_2"/>
    <property type="match status" value="1"/>
</dbReference>
<dbReference type="Gene3D" id="1.10.1740.10">
    <property type="match status" value="1"/>
</dbReference>
<dbReference type="RefSeq" id="WP_105716164.1">
    <property type="nucleotide sequence ID" value="NZ_PVBQ01000004.1"/>
</dbReference>
<comment type="caution">
    <text evidence="7">The sequence shown here is derived from an EMBL/GenBank/DDBJ whole genome shotgun (WGS) entry which is preliminary data.</text>
</comment>
<evidence type="ECO:0000313" key="7">
    <source>
        <dbReference type="EMBL" id="PRD48137.1"/>
    </source>
</evidence>
<dbReference type="SUPFAM" id="SSF88946">
    <property type="entry name" value="Sigma2 domain of RNA polymerase sigma factors"/>
    <property type="match status" value="1"/>
</dbReference>
<keyword evidence="4" id="KW-0804">Transcription</keyword>
<keyword evidence="3" id="KW-0731">Sigma factor</keyword>
<feature type="domain" description="RNA polymerase sigma-70 region 2" evidence="5">
    <location>
        <begin position="30"/>
        <end position="96"/>
    </location>
</feature>
<evidence type="ECO:0000259" key="6">
    <source>
        <dbReference type="Pfam" id="PF08281"/>
    </source>
</evidence>
<evidence type="ECO:0000256" key="3">
    <source>
        <dbReference type="ARBA" id="ARBA00023082"/>
    </source>
</evidence>
<evidence type="ECO:0000313" key="8">
    <source>
        <dbReference type="Proteomes" id="UP000239711"/>
    </source>
</evidence>
<dbReference type="GO" id="GO:0016987">
    <property type="term" value="F:sigma factor activity"/>
    <property type="evidence" value="ECO:0007669"/>
    <property type="project" value="UniProtKB-KW"/>
</dbReference>
<dbReference type="SUPFAM" id="SSF88659">
    <property type="entry name" value="Sigma3 and sigma4 domains of RNA polymerase sigma factors"/>
    <property type="match status" value="1"/>
</dbReference>
<dbReference type="Proteomes" id="UP000239711">
    <property type="component" value="Unassembled WGS sequence"/>
</dbReference>
<accession>A0A2S9J5V0</accession>
<dbReference type="InterPro" id="IPR013325">
    <property type="entry name" value="RNA_pol_sigma_r2"/>
</dbReference>